<keyword evidence="6" id="KW-0809">Transit peptide</keyword>
<evidence type="ECO:0000256" key="13">
    <source>
        <dbReference type="HAMAP-Rule" id="MF_03183"/>
    </source>
</evidence>
<dbReference type="PROSITE" id="PS01155">
    <property type="entry name" value="ENDONUCLEASE_III_2"/>
    <property type="match status" value="1"/>
</dbReference>
<evidence type="ECO:0000256" key="6">
    <source>
        <dbReference type="ARBA" id="ARBA00022946"/>
    </source>
</evidence>
<comment type="catalytic activity">
    <reaction evidence="12 13">
        <text>2'-deoxyribonucleotide-(2'-deoxyribose 5'-phosphate)-2'-deoxyribonucleotide-DNA = a 3'-end 2'-deoxyribonucleotide-(2,3-dehydro-2,3-deoxyribose 5'-phosphate)-DNA + a 5'-end 5'-phospho-2'-deoxyribonucleoside-DNA + H(+)</text>
        <dbReference type="Rhea" id="RHEA:66592"/>
        <dbReference type="Rhea" id="RHEA-COMP:13180"/>
        <dbReference type="Rhea" id="RHEA-COMP:16897"/>
        <dbReference type="Rhea" id="RHEA-COMP:17067"/>
        <dbReference type="ChEBI" id="CHEBI:15378"/>
        <dbReference type="ChEBI" id="CHEBI:136412"/>
        <dbReference type="ChEBI" id="CHEBI:157695"/>
        <dbReference type="ChEBI" id="CHEBI:167181"/>
        <dbReference type="EC" id="4.2.99.18"/>
    </reaction>
</comment>
<sequence length="328" mass="36621">MPKSRIKLRSSVFATDNKASPLSPTESTSKYFSSKTSDTEFNVPSNSPPKPAKRQIARKHIKHVIIQTEESSTDTANLSNALPSKKLIDKLEKSLDKEPPVNWDIVYAAIKEFRQSIVAPVDTMGCERLADEPSDIITPQTSRFQSLVALMLSSQTKDQVTAAAIQNLRQKLPGGLNLDSILQAEEEFLDECISKVGFHRKKAKYLKQSAKVCKEEYDNDIPDTVEGLMKLPGVGPKMAYLCMQVAWKQNQGIGVDVHVHRISNRLGWCKTEKVGPENTRQSLESWLPRSLWREINPILVGFGQTTCLPRYPKCSSCPVSNMCPSANF</sequence>
<keyword evidence="2" id="KW-0004">4Fe-4S</keyword>
<comment type="similarity">
    <text evidence="1 13">Belongs to the Nth/MutY family.</text>
</comment>
<keyword evidence="13" id="KW-0496">Mitochondrion</keyword>
<evidence type="ECO:0000256" key="2">
    <source>
        <dbReference type="ARBA" id="ARBA00022485"/>
    </source>
</evidence>
<dbReference type="PANTHER" id="PTHR43286:SF1">
    <property type="entry name" value="ENDONUCLEASE III-LIKE PROTEIN 1"/>
    <property type="match status" value="1"/>
</dbReference>
<evidence type="ECO:0000256" key="12">
    <source>
        <dbReference type="ARBA" id="ARBA00044632"/>
    </source>
</evidence>
<evidence type="ECO:0000256" key="1">
    <source>
        <dbReference type="ARBA" id="ARBA00008343"/>
    </source>
</evidence>
<dbReference type="AlphaFoldDB" id="A0A9W4WN06"/>
<accession>A0A9W4WN06</accession>
<dbReference type="GO" id="GO:0006285">
    <property type="term" value="P:base-excision repair, AP site formation"/>
    <property type="evidence" value="ECO:0007669"/>
    <property type="project" value="UniProtKB-UniRule"/>
</dbReference>
<evidence type="ECO:0000256" key="7">
    <source>
        <dbReference type="ARBA" id="ARBA00023004"/>
    </source>
</evidence>
<keyword evidence="4 13" id="KW-0227">DNA damage</keyword>
<protein>
    <recommendedName>
        <fullName evidence="13">Endonuclease III homolog</fullName>
        <ecNumber evidence="13">3.2.2.-</ecNumber>
        <ecNumber evidence="13">4.2.99.18</ecNumber>
    </recommendedName>
    <alternativeName>
        <fullName evidence="13">Bifunctional DNA N-glycosylase/DNA-(apurinic or apyrimidinic site) lyase</fullName>
        <shortName evidence="13">DNA glycosylase/AP lyase</shortName>
    </alternativeName>
</protein>
<evidence type="ECO:0000313" key="17">
    <source>
        <dbReference type="Proteomes" id="UP001153678"/>
    </source>
</evidence>
<organism evidence="16 17">
    <name type="scientific">Funneliformis geosporum</name>
    <dbReference type="NCBI Taxonomy" id="1117311"/>
    <lineage>
        <taxon>Eukaryota</taxon>
        <taxon>Fungi</taxon>
        <taxon>Fungi incertae sedis</taxon>
        <taxon>Mucoromycota</taxon>
        <taxon>Glomeromycotina</taxon>
        <taxon>Glomeromycetes</taxon>
        <taxon>Glomerales</taxon>
        <taxon>Glomeraceae</taxon>
        <taxon>Funneliformis</taxon>
    </lineage>
</organism>
<dbReference type="SUPFAM" id="SSF48150">
    <property type="entry name" value="DNA-glycosylase"/>
    <property type="match status" value="1"/>
</dbReference>
<dbReference type="Gene3D" id="1.10.1670.10">
    <property type="entry name" value="Helix-hairpin-Helix base-excision DNA repair enzymes (C-terminal)"/>
    <property type="match status" value="1"/>
</dbReference>
<keyword evidence="13" id="KW-0539">Nucleus</keyword>
<dbReference type="InterPro" id="IPR003265">
    <property type="entry name" value="HhH-GPD_domain"/>
</dbReference>
<dbReference type="Proteomes" id="UP001153678">
    <property type="component" value="Unassembled WGS sequence"/>
</dbReference>
<keyword evidence="8" id="KW-0411">Iron-sulfur</keyword>
<dbReference type="GO" id="GO:0003677">
    <property type="term" value="F:DNA binding"/>
    <property type="evidence" value="ECO:0007669"/>
    <property type="project" value="UniProtKB-UniRule"/>
</dbReference>
<keyword evidence="9 13" id="KW-0234">DNA repair</keyword>
<feature type="compositionally biased region" description="Polar residues" evidence="14">
    <location>
        <begin position="12"/>
        <end position="45"/>
    </location>
</feature>
<dbReference type="HAMAP" id="MF_03183">
    <property type="entry name" value="Endonuclease_III_Nth"/>
    <property type="match status" value="1"/>
</dbReference>
<feature type="domain" description="HhH-GPD" evidence="15">
    <location>
        <begin position="152"/>
        <end position="305"/>
    </location>
</feature>
<evidence type="ECO:0000313" key="16">
    <source>
        <dbReference type="EMBL" id="CAI2166075.1"/>
    </source>
</evidence>
<evidence type="ECO:0000256" key="10">
    <source>
        <dbReference type="ARBA" id="ARBA00023239"/>
    </source>
</evidence>
<dbReference type="InterPro" id="IPR011257">
    <property type="entry name" value="DNA_glycosylase"/>
</dbReference>
<keyword evidence="3" id="KW-0479">Metal-binding</keyword>
<keyword evidence="5 13" id="KW-0378">Hydrolase</keyword>
<evidence type="ECO:0000256" key="4">
    <source>
        <dbReference type="ARBA" id="ARBA00022763"/>
    </source>
</evidence>
<comment type="function">
    <text evidence="13">Bifunctional DNA N-glycosylase with associated apurinic/apyrimidinic (AP) lyase function that catalyzes the first step in base excision repair (BER), the primary repair pathway for the repair of oxidative DNA damage. The DNA N-glycosylase activity releases the damaged DNA base from DNA by cleaving the N-glycosidic bond, leaving an AP site. The AP lyase activity cleaves the phosphodiester bond 3' to the AP site by a beta-elimination. Primarily recognizes and repairs oxidative base damage of pyrimidines.</text>
</comment>
<dbReference type="InterPro" id="IPR023170">
    <property type="entry name" value="HhH_base_excis_C"/>
</dbReference>
<reference evidence="16" key="1">
    <citation type="submission" date="2022-08" db="EMBL/GenBank/DDBJ databases">
        <authorList>
            <person name="Kallberg Y."/>
            <person name="Tangrot J."/>
            <person name="Rosling A."/>
        </authorList>
    </citation>
    <scope>NUCLEOTIDE SEQUENCE</scope>
    <source>
        <strain evidence="16">Wild A</strain>
    </source>
</reference>
<proteinExistence type="inferred from homology"/>
<dbReference type="GO" id="GO:0006289">
    <property type="term" value="P:nucleotide-excision repair"/>
    <property type="evidence" value="ECO:0007669"/>
    <property type="project" value="TreeGrafter"/>
</dbReference>
<dbReference type="EC" id="3.2.2.-" evidence="13"/>
<dbReference type="Pfam" id="PF00633">
    <property type="entry name" value="HHH"/>
    <property type="match status" value="1"/>
</dbReference>
<evidence type="ECO:0000256" key="3">
    <source>
        <dbReference type="ARBA" id="ARBA00022723"/>
    </source>
</evidence>
<gene>
    <name evidence="13" type="primary">NTH1</name>
    <name evidence="16" type="ORF">FWILDA_LOCUS2390</name>
</gene>
<dbReference type="GO" id="GO:0046872">
    <property type="term" value="F:metal ion binding"/>
    <property type="evidence" value="ECO:0007669"/>
    <property type="project" value="UniProtKB-KW"/>
</dbReference>
<dbReference type="GO" id="GO:0005739">
    <property type="term" value="C:mitochondrion"/>
    <property type="evidence" value="ECO:0007669"/>
    <property type="project" value="UniProtKB-SubCell"/>
</dbReference>
<dbReference type="InterPro" id="IPR030841">
    <property type="entry name" value="NTH1"/>
</dbReference>
<dbReference type="FunFam" id="1.10.340.30:FF:000005">
    <property type="entry name" value="Endonuclease III-like protein 1"/>
    <property type="match status" value="1"/>
</dbReference>
<dbReference type="Gene3D" id="1.10.340.30">
    <property type="entry name" value="Hypothetical protein, domain 2"/>
    <property type="match status" value="1"/>
</dbReference>
<name>A0A9W4WN06_9GLOM</name>
<evidence type="ECO:0000256" key="8">
    <source>
        <dbReference type="ARBA" id="ARBA00023014"/>
    </source>
</evidence>
<dbReference type="FunFam" id="1.10.1670.10:FF:000003">
    <property type="entry name" value="Endonuclease III homolog"/>
    <property type="match status" value="1"/>
</dbReference>
<dbReference type="GO" id="GO:0140078">
    <property type="term" value="F:class I DNA-(apurinic or apyrimidinic site) endonuclease activity"/>
    <property type="evidence" value="ECO:0007669"/>
    <property type="project" value="UniProtKB-EC"/>
</dbReference>
<feature type="region of interest" description="Disordered" evidence="14">
    <location>
        <begin position="1"/>
        <end position="53"/>
    </location>
</feature>
<evidence type="ECO:0000256" key="11">
    <source>
        <dbReference type="ARBA" id="ARBA00023295"/>
    </source>
</evidence>
<dbReference type="SMART" id="SM00478">
    <property type="entry name" value="ENDO3c"/>
    <property type="match status" value="1"/>
</dbReference>
<dbReference type="Pfam" id="PF00730">
    <property type="entry name" value="HhH-GPD"/>
    <property type="match status" value="1"/>
</dbReference>
<evidence type="ECO:0000256" key="9">
    <source>
        <dbReference type="ARBA" id="ARBA00023204"/>
    </source>
</evidence>
<evidence type="ECO:0000259" key="15">
    <source>
        <dbReference type="SMART" id="SM00478"/>
    </source>
</evidence>
<evidence type="ECO:0000256" key="14">
    <source>
        <dbReference type="SAM" id="MobiDB-lite"/>
    </source>
</evidence>
<comment type="subcellular location">
    <subcellularLocation>
        <location evidence="13">Nucleus</location>
    </subcellularLocation>
    <subcellularLocation>
        <location evidence="13">Mitochondrion</location>
    </subcellularLocation>
</comment>
<dbReference type="GO" id="GO:0005634">
    <property type="term" value="C:nucleus"/>
    <property type="evidence" value="ECO:0007669"/>
    <property type="project" value="UniProtKB-SubCell"/>
</dbReference>
<comment type="caution">
    <text evidence="13">Lacks conserved residue(s) required for the propagation of feature annotation.</text>
</comment>
<dbReference type="EC" id="4.2.99.18" evidence="13"/>
<keyword evidence="17" id="KW-1185">Reference proteome</keyword>
<dbReference type="InterPro" id="IPR000445">
    <property type="entry name" value="HhH_motif"/>
</dbReference>
<dbReference type="CDD" id="cd00056">
    <property type="entry name" value="ENDO3c"/>
    <property type="match status" value="1"/>
</dbReference>
<keyword evidence="10 13" id="KW-0456">Lyase</keyword>
<dbReference type="InterPro" id="IPR004036">
    <property type="entry name" value="Endonuclease-III-like_CS2"/>
</dbReference>
<keyword evidence="7" id="KW-0408">Iron</keyword>
<comment type="caution">
    <text evidence="16">The sequence shown here is derived from an EMBL/GenBank/DDBJ whole genome shotgun (WGS) entry which is preliminary data.</text>
</comment>
<keyword evidence="11 13" id="KW-0326">Glycosidase</keyword>
<evidence type="ECO:0000256" key="5">
    <source>
        <dbReference type="ARBA" id="ARBA00022801"/>
    </source>
</evidence>
<dbReference type="EMBL" id="CAMKVN010000272">
    <property type="protein sequence ID" value="CAI2166075.1"/>
    <property type="molecule type" value="Genomic_DNA"/>
</dbReference>
<dbReference type="GO" id="GO:0000703">
    <property type="term" value="F:oxidized pyrimidine nucleobase lesion DNA N-glycosylase activity"/>
    <property type="evidence" value="ECO:0007669"/>
    <property type="project" value="UniProtKB-UniRule"/>
</dbReference>
<dbReference type="GO" id="GO:0051539">
    <property type="term" value="F:4 iron, 4 sulfur cluster binding"/>
    <property type="evidence" value="ECO:0007669"/>
    <property type="project" value="UniProtKB-KW"/>
</dbReference>
<dbReference type="PANTHER" id="PTHR43286">
    <property type="entry name" value="ENDONUCLEASE III-LIKE PROTEIN 1"/>
    <property type="match status" value="1"/>
</dbReference>
<dbReference type="OrthoDB" id="2099276at2759"/>